<sequence length="118" mass="13686">MSQQYLTIEEFNQLLQEWNGERIKIAKQELADHDSISMHLDSISYSKDTRRIDGYEPMHTIQLNGSGQIETDGDGFQPLPDSYYEIPLEDTTKYQFDENTFTLVTERGIYTIEIAGEQ</sequence>
<dbReference type="RefSeq" id="WP_093045619.1">
    <property type="nucleotide sequence ID" value="NZ_FNQR01000012.1"/>
</dbReference>
<dbReference type="OrthoDB" id="2705224at2"/>
<dbReference type="Proteomes" id="UP000198584">
    <property type="component" value="Unassembled WGS sequence"/>
</dbReference>
<proteinExistence type="predicted"/>
<keyword evidence="2" id="KW-1185">Reference proteome</keyword>
<dbReference type="EMBL" id="FNQR01000012">
    <property type="protein sequence ID" value="SEA98667.1"/>
    <property type="molecule type" value="Genomic_DNA"/>
</dbReference>
<gene>
    <name evidence="1" type="ORF">SAMN05421743_11220</name>
</gene>
<name>A0A1H4FNK6_9BACI</name>
<dbReference type="Pfam" id="PF25846">
    <property type="entry name" value="YmzB"/>
    <property type="match status" value="1"/>
</dbReference>
<reference evidence="1 2" key="1">
    <citation type="submission" date="2016-10" db="EMBL/GenBank/DDBJ databases">
        <authorList>
            <person name="de Groot N.N."/>
        </authorList>
    </citation>
    <scope>NUCLEOTIDE SEQUENCE [LARGE SCALE GENOMIC DNA]</scope>
    <source>
        <strain evidence="1 2">CCM7597</strain>
    </source>
</reference>
<organism evidence="1 2">
    <name type="scientific">Thalassobacillus cyri</name>
    <dbReference type="NCBI Taxonomy" id="571932"/>
    <lineage>
        <taxon>Bacteria</taxon>
        <taxon>Bacillati</taxon>
        <taxon>Bacillota</taxon>
        <taxon>Bacilli</taxon>
        <taxon>Bacillales</taxon>
        <taxon>Bacillaceae</taxon>
        <taxon>Thalassobacillus</taxon>
    </lineage>
</organism>
<protein>
    <submittedName>
        <fullName evidence="1">Uncharacterized protein</fullName>
    </submittedName>
</protein>
<dbReference type="AlphaFoldDB" id="A0A1H4FNK6"/>
<dbReference type="InterPro" id="IPR058926">
    <property type="entry name" value="YmzB-like"/>
</dbReference>
<evidence type="ECO:0000313" key="1">
    <source>
        <dbReference type="EMBL" id="SEA98667.1"/>
    </source>
</evidence>
<evidence type="ECO:0000313" key="2">
    <source>
        <dbReference type="Proteomes" id="UP000198584"/>
    </source>
</evidence>
<accession>A0A1H4FNK6</accession>